<dbReference type="EMBL" id="BSNJ01000004">
    <property type="protein sequence ID" value="GLQ21181.1"/>
    <property type="molecule type" value="Genomic_DNA"/>
</dbReference>
<dbReference type="CDD" id="cd00144">
    <property type="entry name" value="MPP_PPP_family"/>
    <property type="match status" value="1"/>
</dbReference>
<dbReference type="InterPro" id="IPR004843">
    <property type="entry name" value="Calcineurin-like_PHP"/>
</dbReference>
<proteinExistence type="predicted"/>
<organism evidence="2 3">
    <name type="scientific">Algimonas porphyrae</name>
    <dbReference type="NCBI Taxonomy" id="1128113"/>
    <lineage>
        <taxon>Bacteria</taxon>
        <taxon>Pseudomonadati</taxon>
        <taxon>Pseudomonadota</taxon>
        <taxon>Alphaproteobacteria</taxon>
        <taxon>Maricaulales</taxon>
        <taxon>Robiginitomaculaceae</taxon>
        <taxon>Algimonas</taxon>
    </lineage>
</organism>
<evidence type="ECO:0000313" key="3">
    <source>
        <dbReference type="Proteomes" id="UP001161390"/>
    </source>
</evidence>
<protein>
    <submittedName>
        <fullName evidence="2">Serine/threonine protein phosphatase</fullName>
    </submittedName>
</protein>
<accession>A0ABQ5V156</accession>
<sequence length="232" mass="26530">MSAGVIYYAIGDIHGELDRLQQLHKDVFRHHREHHSWQDYRLVHLGDYVDRGPDSAGVVNYLMALDAREEDRVMCLKGNHEAMMVDALRHSINPDWWCDHGGTETLDSYRARGMDHPPEAHLDWLDRRPTHYHDPDRRLVFVHAAINIDLFPDPDERQHLWGRTHAFFDSPSWSNPALSDYCVIHGHTPTDGHKPDVSDDKRRINVDTGAVYGGVLTAVGLAPDRPPIFLSA</sequence>
<dbReference type="PANTHER" id="PTHR42850">
    <property type="entry name" value="METALLOPHOSPHOESTERASE"/>
    <property type="match status" value="1"/>
</dbReference>
<dbReference type="PROSITE" id="PS00125">
    <property type="entry name" value="SER_THR_PHOSPHATASE"/>
    <property type="match status" value="1"/>
</dbReference>
<dbReference type="PANTHER" id="PTHR42850:SF4">
    <property type="entry name" value="ZINC-DEPENDENT ENDOPOLYPHOSPHATASE"/>
    <property type="match status" value="1"/>
</dbReference>
<comment type="caution">
    <text evidence="2">The sequence shown here is derived from an EMBL/GenBank/DDBJ whole genome shotgun (WGS) entry which is preliminary data.</text>
</comment>
<feature type="domain" description="Serine/threonine specific protein phosphatases" evidence="1">
    <location>
        <begin position="76"/>
        <end position="81"/>
    </location>
</feature>
<dbReference type="Pfam" id="PF00149">
    <property type="entry name" value="Metallophos"/>
    <property type="match status" value="1"/>
</dbReference>
<keyword evidence="3" id="KW-1185">Reference proteome</keyword>
<dbReference type="InterPro" id="IPR050126">
    <property type="entry name" value="Ap4A_hydrolase"/>
</dbReference>
<dbReference type="Proteomes" id="UP001161390">
    <property type="component" value="Unassembled WGS sequence"/>
</dbReference>
<dbReference type="InterPro" id="IPR006186">
    <property type="entry name" value="Ser/Thr-sp_prot-phosphatase"/>
</dbReference>
<dbReference type="RefSeq" id="WP_284372467.1">
    <property type="nucleotide sequence ID" value="NZ_BSNJ01000004.1"/>
</dbReference>
<name>A0ABQ5V156_9PROT</name>
<reference evidence="2" key="1">
    <citation type="journal article" date="2014" name="Int. J. Syst. Evol. Microbiol.">
        <title>Complete genome of a new Firmicutes species belonging to the dominant human colonic microbiota ('Ruminococcus bicirculans') reveals two chromosomes and a selective capacity to utilize plant glucans.</title>
        <authorList>
            <consortium name="NISC Comparative Sequencing Program"/>
            <person name="Wegmann U."/>
            <person name="Louis P."/>
            <person name="Goesmann A."/>
            <person name="Henrissat B."/>
            <person name="Duncan S.H."/>
            <person name="Flint H.J."/>
        </authorList>
    </citation>
    <scope>NUCLEOTIDE SEQUENCE</scope>
    <source>
        <strain evidence="2">NBRC 108216</strain>
    </source>
</reference>
<dbReference type="Gene3D" id="3.60.21.10">
    <property type="match status" value="1"/>
</dbReference>
<evidence type="ECO:0000313" key="2">
    <source>
        <dbReference type="EMBL" id="GLQ21181.1"/>
    </source>
</evidence>
<dbReference type="InterPro" id="IPR029052">
    <property type="entry name" value="Metallo-depent_PP-like"/>
</dbReference>
<reference evidence="2" key="2">
    <citation type="submission" date="2023-01" db="EMBL/GenBank/DDBJ databases">
        <title>Draft genome sequence of Algimonas porphyrae strain NBRC 108216.</title>
        <authorList>
            <person name="Sun Q."/>
            <person name="Mori K."/>
        </authorList>
    </citation>
    <scope>NUCLEOTIDE SEQUENCE</scope>
    <source>
        <strain evidence="2">NBRC 108216</strain>
    </source>
</reference>
<evidence type="ECO:0000259" key="1">
    <source>
        <dbReference type="PROSITE" id="PS00125"/>
    </source>
</evidence>
<dbReference type="SUPFAM" id="SSF56300">
    <property type="entry name" value="Metallo-dependent phosphatases"/>
    <property type="match status" value="1"/>
</dbReference>
<gene>
    <name evidence="2" type="ORF">GCM10007854_21360</name>
</gene>